<dbReference type="PANTHER" id="PTHR24305">
    <property type="entry name" value="CYTOCHROME P450"/>
    <property type="match status" value="1"/>
</dbReference>
<evidence type="ECO:0000256" key="6">
    <source>
        <dbReference type="ARBA" id="ARBA00022692"/>
    </source>
</evidence>
<evidence type="ECO:0000256" key="10">
    <source>
        <dbReference type="ARBA" id="ARBA00023004"/>
    </source>
</evidence>
<dbReference type="SUPFAM" id="SSF48264">
    <property type="entry name" value="Cytochrome P450"/>
    <property type="match status" value="1"/>
</dbReference>
<dbReference type="Pfam" id="PF00067">
    <property type="entry name" value="p450"/>
    <property type="match status" value="1"/>
</dbReference>
<keyword evidence="6" id="KW-0812">Transmembrane</keyword>
<comment type="subcellular location">
    <subcellularLocation>
        <location evidence="2">Membrane</location>
    </subcellularLocation>
</comment>
<evidence type="ECO:0000313" key="14">
    <source>
        <dbReference type="EMBL" id="KAF7301922.1"/>
    </source>
</evidence>
<evidence type="ECO:0000256" key="1">
    <source>
        <dbReference type="ARBA" id="ARBA00001971"/>
    </source>
</evidence>
<keyword evidence="11" id="KW-0503">Monooxygenase</keyword>
<dbReference type="Proteomes" id="UP000636479">
    <property type="component" value="Unassembled WGS sequence"/>
</dbReference>
<dbReference type="Gene3D" id="1.10.630.10">
    <property type="entry name" value="Cytochrome P450"/>
    <property type="match status" value="1"/>
</dbReference>
<keyword evidence="15" id="KW-1185">Reference proteome</keyword>
<dbReference type="GO" id="GO:0016705">
    <property type="term" value="F:oxidoreductase activity, acting on paired donors, with incorporation or reduction of molecular oxygen"/>
    <property type="evidence" value="ECO:0007669"/>
    <property type="project" value="InterPro"/>
</dbReference>
<keyword evidence="5 13" id="KW-0349">Heme</keyword>
<organism evidence="14 15">
    <name type="scientific">Mycena indigotica</name>
    <dbReference type="NCBI Taxonomy" id="2126181"/>
    <lineage>
        <taxon>Eukaryota</taxon>
        <taxon>Fungi</taxon>
        <taxon>Dikarya</taxon>
        <taxon>Basidiomycota</taxon>
        <taxon>Agaricomycotina</taxon>
        <taxon>Agaricomycetes</taxon>
        <taxon>Agaricomycetidae</taxon>
        <taxon>Agaricales</taxon>
        <taxon>Marasmiineae</taxon>
        <taxon>Mycenaceae</taxon>
        <taxon>Mycena</taxon>
    </lineage>
</organism>
<proteinExistence type="inferred from homology"/>
<accession>A0A8H6W1V0</accession>
<comment type="pathway">
    <text evidence="3">Secondary metabolite biosynthesis; terpenoid biosynthesis.</text>
</comment>
<keyword evidence="8" id="KW-1133">Transmembrane helix</keyword>
<dbReference type="EMBL" id="JACAZF010000006">
    <property type="protein sequence ID" value="KAF7301922.1"/>
    <property type="molecule type" value="Genomic_DNA"/>
</dbReference>
<dbReference type="CDD" id="cd11069">
    <property type="entry name" value="CYP_FUM15-like"/>
    <property type="match status" value="1"/>
</dbReference>
<dbReference type="GeneID" id="59346794"/>
<reference evidence="14" key="1">
    <citation type="submission" date="2020-05" db="EMBL/GenBank/DDBJ databases">
        <title>Mycena genomes resolve the evolution of fungal bioluminescence.</title>
        <authorList>
            <person name="Tsai I.J."/>
        </authorList>
    </citation>
    <scope>NUCLEOTIDE SEQUENCE</scope>
    <source>
        <strain evidence="14">171206Taipei</strain>
    </source>
</reference>
<dbReference type="PRINTS" id="PR00385">
    <property type="entry name" value="P450"/>
</dbReference>
<evidence type="ECO:0008006" key="16">
    <source>
        <dbReference type="Google" id="ProtNLM"/>
    </source>
</evidence>
<dbReference type="GO" id="GO:0020037">
    <property type="term" value="F:heme binding"/>
    <property type="evidence" value="ECO:0007669"/>
    <property type="project" value="InterPro"/>
</dbReference>
<name>A0A8H6W1V0_9AGAR</name>
<evidence type="ECO:0000313" key="15">
    <source>
        <dbReference type="Proteomes" id="UP000636479"/>
    </source>
</evidence>
<evidence type="ECO:0000256" key="3">
    <source>
        <dbReference type="ARBA" id="ARBA00004721"/>
    </source>
</evidence>
<dbReference type="InterPro" id="IPR001128">
    <property type="entry name" value="Cyt_P450"/>
</dbReference>
<comment type="cofactor">
    <cofactor evidence="1 13">
        <name>heme</name>
        <dbReference type="ChEBI" id="CHEBI:30413"/>
    </cofactor>
</comment>
<evidence type="ECO:0000256" key="5">
    <source>
        <dbReference type="ARBA" id="ARBA00022617"/>
    </source>
</evidence>
<gene>
    <name evidence="14" type="ORF">MIND_00758200</name>
</gene>
<feature type="binding site" description="axial binding residue" evidence="13">
    <location>
        <position position="471"/>
    </location>
    <ligand>
        <name>heme</name>
        <dbReference type="ChEBI" id="CHEBI:30413"/>
    </ligand>
    <ligandPart>
        <name>Fe</name>
        <dbReference type="ChEBI" id="CHEBI:18248"/>
    </ligandPart>
</feature>
<dbReference type="InterPro" id="IPR036396">
    <property type="entry name" value="Cyt_P450_sf"/>
</dbReference>
<dbReference type="GO" id="GO:0005506">
    <property type="term" value="F:iron ion binding"/>
    <property type="evidence" value="ECO:0007669"/>
    <property type="project" value="InterPro"/>
</dbReference>
<evidence type="ECO:0000256" key="13">
    <source>
        <dbReference type="PIRSR" id="PIRSR602403-1"/>
    </source>
</evidence>
<dbReference type="GO" id="GO:0004497">
    <property type="term" value="F:monooxygenase activity"/>
    <property type="evidence" value="ECO:0007669"/>
    <property type="project" value="UniProtKB-KW"/>
</dbReference>
<sequence>MVHPLYTSFLAPLAGYALYRIVKGLYVEFTSPLRTLPGPPSAHWLYGNTRELVEDQFSGLLERWAEQYGPTIRIHEVLGTCRLVTTDLKAIHHILNNTHIYQKSTTTRETLSLIVGPGLLVVENEEHRRQRKIMNPAFGIPQIRALHDIFIQKSVELRDIWMKQATRHGDIVQVDALSWLSKASLDIIGLAGFNYDIHALEFDDNSNSDPLINAFNRLCSLQAGISVARFIRHQFPILRYLPTHNNRVAKAAQAQMMAVGREILVESKRAILEGTEYDSGRGRDLLSLLVRANTSKDIAITQQLSDEDTLAQVPTFLVAGHETTSTALTWALFALTQNVAVQTRLREELLAISTDQPSLDILDDLPYLDNVVRETLRLYAPVSDFNRIALQDDIIPLDTSFTDSKGVVRDSLMIQKGQLIFVPIISVNKNPKIWGANASEFRPERWEHNTDNNIPGIYSHLLTFIGGPRNCIGFRFAIAEIKAVLFVLIRAFEFQLAVSPDQVGQQDTGIVVRPLLRSSPEAGSQLPVLLKPVVGA</sequence>
<protein>
    <recommendedName>
        <fullName evidence="16">Cytochrome P450</fullName>
    </recommendedName>
</protein>
<keyword evidence="10 13" id="KW-0408">Iron</keyword>
<dbReference type="AlphaFoldDB" id="A0A8H6W1V0"/>
<dbReference type="PANTHER" id="PTHR24305:SF166">
    <property type="entry name" value="CYTOCHROME P450 12A4, MITOCHONDRIAL-RELATED"/>
    <property type="match status" value="1"/>
</dbReference>
<dbReference type="RefSeq" id="XP_037219922.1">
    <property type="nucleotide sequence ID" value="XM_037364278.1"/>
</dbReference>
<evidence type="ECO:0000256" key="9">
    <source>
        <dbReference type="ARBA" id="ARBA00023002"/>
    </source>
</evidence>
<dbReference type="InterPro" id="IPR002403">
    <property type="entry name" value="Cyt_P450_E_grp-IV"/>
</dbReference>
<evidence type="ECO:0000256" key="4">
    <source>
        <dbReference type="ARBA" id="ARBA00010617"/>
    </source>
</evidence>
<evidence type="ECO:0000256" key="2">
    <source>
        <dbReference type="ARBA" id="ARBA00004370"/>
    </source>
</evidence>
<comment type="caution">
    <text evidence="14">The sequence shown here is derived from an EMBL/GenBank/DDBJ whole genome shotgun (WGS) entry which is preliminary data.</text>
</comment>
<keyword evidence="12" id="KW-0472">Membrane</keyword>
<dbReference type="OrthoDB" id="1470350at2759"/>
<evidence type="ECO:0000256" key="7">
    <source>
        <dbReference type="ARBA" id="ARBA00022723"/>
    </source>
</evidence>
<evidence type="ECO:0000256" key="11">
    <source>
        <dbReference type="ARBA" id="ARBA00023033"/>
    </source>
</evidence>
<keyword evidence="7 13" id="KW-0479">Metal-binding</keyword>
<evidence type="ECO:0000256" key="8">
    <source>
        <dbReference type="ARBA" id="ARBA00022989"/>
    </source>
</evidence>
<dbReference type="PRINTS" id="PR00465">
    <property type="entry name" value="EP450IV"/>
</dbReference>
<keyword evidence="9" id="KW-0560">Oxidoreductase</keyword>
<comment type="similarity">
    <text evidence="4">Belongs to the cytochrome P450 family.</text>
</comment>
<evidence type="ECO:0000256" key="12">
    <source>
        <dbReference type="ARBA" id="ARBA00023136"/>
    </source>
</evidence>
<dbReference type="GO" id="GO:0016020">
    <property type="term" value="C:membrane"/>
    <property type="evidence" value="ECO:0007669"/>
    <property type="project" value="UniProtKB-SubCell"/>
</dbReference>
<dbReference type="InterPro" id="IPR050121">
    <property type="entry name" value="Cytochrome_P450_monoxygenase"/>
</dbReference>